<dbReference type="EMBL" id="MZ348422">
    <property type="protein sequence ID" value="QYN79919.1"/>
    <property type="molecule type" value="Genomic_DNA"/>
</dbReference>
<keyword evidence="2" id="KW-1185">Reference proteome</keyword>
<dbReference type="GeneID" id="77953096"/>
<protein>
    <submittedName>
        <fullName evidence="1">Uncharacterized protein</fullName>
    </submittedName>
</protein>
<evidence type="ECO:0000313" key="1">
    <source>
        <dbReference type="EMBL" id="QYN79919.1"/>
    </source>
</evidence>
<dbReference type="KEGG" id="vg:77953096"/>
<organism evidence="1 2">
    <name type="scientific">Kosakonia phage Kc263</name>
    <dbReference type="NCBI Taxonomy" id="2863194"/>
    <lineage>
        <taxon>Viruses</taxon>
        <taxon>Duplodnaviria</taxon>
        <taxon>Heunggongvirae</taxon>
        <taxon>Uroviricota</taxon>
        <taxon>Caudoviricetes</taxon>
        <taxon>Chimalliviridae</taxon>
        <taxon>Branisovskavirus</taxon>
        <taxon>Branisovskavirus Kc263</taxon>
    </lineage>
</organism>
<proteinExistence type="predicted"/>
<evidence type="ECO:0000313" key="2">
    <source>
        <dbReference type="Proteomes" id="UP000828443"/>
    </source>
</evidence>
<sequence>MNAISQNPIKYKVKKTLIINAVDITLAGIDDPDSAGHLQLTVNCGTDGIRVAGNINRHTAMFDVVGLLKAAAIAMAKGEPKETRQIEEAFVGDFLSDYNFSLNQQVKERILAEHEKGVYWELIADVIFSITGDRPANTVYVTGLITEDTTSHITGVMLGTEVTITSTYEPDVVVTKLIQSLLRQIFGPNVGKTIDGAMIKEHINVGFSEGIIKDMSSLSAIWQTYLIENCPAEPSDAAKELAAAMQKGEHENCLTKLVDFMFDKNIAWDPEQQLQRNITGKAHGAEVQLTVIHAVGNFFVKGYIGGRRLRIYKDHSTLQIYTTDFNTDFDMDRCTKSIPVYRQAEFEEWLMRLAQRQAELEVK</sequence>
<accession>A0AAE7WF44</accession>
<dbReference type="RefSeq" id="YP_010676731.1">
    <property type="nucleotide sequence ID" value="NC_071015.1"/>
</dbReference>
<reference evidence="1" key="1">
    <citation type="journal article" date="2021" name="Viruses">
        <title>Novel Viruses That Lyse Plant and Human Strains of Kosakonia cowanii.</title>
        <authorList>
            <person name="Petrzik K."/>
            <person name="Brazdova S."/>
            <person name="Krawczyk K."/>
        </authorList>
    </citation>
    <scope>NUCLEOTIDE SEQUENCE</scope>
</reference>
<dbReference type="Proteomes" id="UP000828443">
    <property type="component" value="Segment"/>
</dbReference>
<name>A0AAE7WF44_9CAUD</name>